<organism evidence="2 3">
    <name type="scientific">Araneus ventricosus</name>
    <name type="common">Orbweaver spider</name>
    <name type="synonym">Epeira ventricosa</name>
    <dbReference type="NCBI Taxonomy" id="182803"/>
    <lineage>
        <taxon>Eukaryota</taxon>
        <taxon>Metazoa</taxon>
        <taxon>Ecdysozoa</taxon>
        <taxon>Arthropoda</taxon>
        <taxon>Chelicerata</taxon>
        <taxon>Arachnida</taxon>
        <taxon>Araneae</taxon>
        <taxon>Araneomorphae</taxon>
        <taxon>Entelegynae</taxon>
        <taxon>Araneoidea</taxon>
        <taxon>Araneidae</taxon>
        <taxon>Araneus</taxon>
    </lineage>
</organism>
<feature type="non-terminal residue" evidence="2">
    <location>
        <position position="61"/>
    </location>
</feature>
<proteinExistence type="predicted"/>
<evidence type="ECO:0000313" key="1">
    <source>
        <dbReference type="EMBL" id="GBM46983.1"/>
    </source>
</evidence>
<dbReference type="Proteomes" id="UP000499080">
    <property type="component" value="Unassembled WGS sequence"/>
</dbReference>
<comment type="caution">
    <text evidence="2">The sequence shown here is derived from an EMBL/GenBank/DDBJ whole genome shotgun (WGS) entry which is preliminary data.</text>
</comment>
<gene>
    <name evidence="1" type="ORF">AVEN_56987_1</name>
    <name evidence="2" type="ORF">AVEN_94103_1</name>
</gene>
<dbReference type="AlphaFoldDB" id="A0A4Y2G2X1"/>
<reference evidence="2 3" key="1">
    <citation type="journal article" date="2019" name="Sci. Rep.">
        <title>Orb-weaving spider Araneus ventricosus genome elucidates the spidroin gene catalogue.</title>
        <authorList>
            <person name="Kono N."/>
            <person name="Nakamura H."/>
            <person name="Ohtoshi R."/>
            <person name="Moran D.A.P."/>
            <person name="Shinohara A."/>
            <person name="Yoshida Y."/>
            <person name="Fujiwara M."/>
            <person name="Mori M."/>
            <person name="Tomita M."/>
            <person name="Arakawa K."/>
        </authorList>
    </citation>
    <scope>NUCLEOTIDE SEQUENCE [LARGE SCALE GENOMIC DNA]</scope>
</reference>
<evidence type="ECO:0000313" key="2">
    <source>
        <dbReference type="EMBL" id="GBM46989.1"/>
    </source>
</evidence>
<sequence length="61" mass="7182">MGWASETDIAGMPYHRDISPLFRTHSAEVFGPIHWRGEPPRDGIRRLLSRWQMEWKTSFLA</sequence>
<protein>
    <submittedName>
        <fullName evidence="2">Uncharacterized protein</fullName>
    </submittedName>
</protein>
<keyword evidence="3" id="KW-1185">Reference proteome</keyword>
<dbReference type="EMBL" id="BGPR01097849">
    <property type="protein sequence ID" value="GBM46989.1"/>
    <property type="molecule type" value="Genomic_DNA"/>
</dbReference>
<accession>A0A4Y2G2X1</accession>
<name>A0A4Y2G2X1_ARAVE</name>
<evidence type="ECO:0000313" key="3">
    <source>
        <dbReference type="Proteomes" id="UP000499080"/>
    </source>
</evidence>
<dbReference type="EMBL" id="BGPR01097847">
    <property type="protein sequence ID" value="GBM46983.1"/>
    <property type="molecule type" value="Genomic_DNA"/>
</dbReference>